<gene>
    <name evidence="2" type="ORF">SAMN05421748_106213</name>
</gene>
<evidence type="ECO:0000313" key="2">
    <source>
        <dbReference type="EMBL" id="SNY41836.1"/>
    </source>
</evidence>
<dbReference type="Proteomes" id="UP000219612">
    <property type="component" value="Unassembled WGS sequence"/>
</dbReference>
<sequence>MRRRVLILLAALLLAGISGVAILAYAHSADRRALNGMKGVWVLVAKQRIPAGTKGADIRAKGWAERVLMPARTVPEGTLTSWTSDLDRLTLSATAERKQLLMRPLFQSIAPSASASSRGFVVPKGMLAVTVELSVPTQVAGNLIAGDRVAVYGTFPATAQNAEDQTTRLLLPRAVVISIGEALAPAITSGPTPTPAPSASVSPSASATVAGSSQATYVRYVATLAVDSEDAQRLVHAARTGLLYLAMLGPEATAVPGPGVDISRLFP</sequence>
<name>A0A285I444_9ACTN</name>
<feature type="domain" description="Flp pilus assembly protein RcpC/CpaB" evidence="1">
    <location>
        <begin position="121"/>
        <end position="247"/>
    </location>
</feature>
<organism evidence="2 3">
    <name type="scientific">Paractinoplanes atraurantiacus</name>
    <dbReference type="NCBI Taxonomy" id="1036182"/>
    <lineage>
        <taxon>Bacteria</taxon>
        <taxon>Bacillati</taxon>
        <taxon>Actinomycetota</taxon>
        <taxon>Actinomycetes</taxon>
        <taxon>Micromonosporales</taxon>
        <taxon>Micromonosporaceae</taxon>
        <taxon>Paractinoplanes</taxon>
    </lineage>
</organism>
<accession>A0A285I444</accession>
<keyword evidence="3" id="KW-1185">Reference proteome</keyword>
<protein>
    <submittedName>
        <fullName evidence="2">Pilus assembly protein CpaB</fullName>
    </submittedName>
</protein>
<proteinExistence type="predicted"/>
<dbReference type="InterPro" id="IPR031571">
    <property type="entry name" value="RcpC_dom"/>
</dbReference>
<evidence type="ECO:0000313" key="3">
    <source>
        <dbReference type="Proteomes" id="UP000219612"/>
    </source>
</evidence>
<dbReference type="AlphaFoldDB" id="A0A285I444"/>
<dbReference type="RefSeq" id="WP_097321023.1">
    <property type="nucleotide sequence ID" value="NZ_OBDY01000006.1"/>
</dbReference>
<dbReference type="Pfam" id="PF16976">
    <property type="entry name" value="RcpC"/>
    <property type="match status" value="1"/>
</dbReference>
<evidence type="ECO:0000259" key="1">
    <source>
        <dbReference type="Pfam" id="PF16976"/>
    </source>
</evidence>
<dbReference type="OrthoDB" id="5182178at2"/>
<dbReference type="EMBL" id="OBDY01000006">
    <property type="protein sequence ID" value="SNY41836.1"/>
    <property type="molecule type" value="Genomic_DNA"/>
</dbReference>
<reference evidence="2 3" key="1">
    <citation type="submission" date="2017-09" db="EMBL/GenBank/DDBJ databases">
        <authorList>
            <person name="Ehlers B."/>
            <person name="Leendertz F.H."/>
        </authorList>
    </citation>
    <scope>NUCLEOTIDE SEQUENCE [LARGE SCALE GENOMIC DNA]</scope>
    <source>
        <strain evidence="2 3">CGMCC 4.6857</strain>
    </source>
</reference>